<evidence type="ECO:0000259" key="6">
    <source>
        <dbReference type="PROSITE" id="PS50961"/>
    </source>
</evidence>
<dbReference type="GO" id="GO:1990904">
    <property type="term" value="C:ribonucleoprotein complex"/>
    <property type="evidence" value="ECO:0007669"/>
    <property type="project" value="InterPro"/>
</dbReference>
<dbReference type="GO" id="GO:0006396">
    <property type="term" value="P:RNA processing"/>
    <property type="evidence" value="ECO:0007669"/>
    <property type="project" value="InterPro"/>
</dbReference>
<evidence type="ECO:0000256" key="4">
    <source>
        <dbReference type="PROSITE-ProRule" id="PRU00332"/>
    </source>
</evidence>
<feature type="domain" description="HTH La-type RNA-binding" evidence="6">
    <location>
        <begin position="91"/>
        <end position="182"/>
    </location>
</feature>
<evidence type="ECO:0000256" key="3">
    <source>
        <dbReference type="ARBA" id="ARBA00023242"/>
    </source>
</evidence>
<dbReference type="Pfam" id="PF05383">
    <property type="entry name" value="La"/>
    <property type="match status" value="1"/>
</dbReference>
<dbReference type="InterPro" id="IPR035979">
    <property type="entry name" value="RBD_domain_sf"/>
</dbReference>
<proteinExistence type="predicted"/>
<feature type="compositionally biased region" description="Low complexity" evidence="5">
    <location>
        <begin position="331"/>
        <end position="348"/>
    </location>
</feature>
<keyword evidence="2 4" id="KW-0694">RNA-binding</keyword>
<organism evidence="7 8">
    <name type="scientific">Prototheca wickerhamii</name>
    <dbReference type="NCBI Taxonomy" id="3111"/>
    <lineage>
        <taxon>Eukaryota</taxon>
        <taxon>Viridiplantae</taxon>
        <taxon>Chlorophyta</taxon>
        <taxon>core chlorophytes</taxon>
        <taxon>Trebouxiophyceae</taxon>
        <taxon>Chlorellales</taxon>
        <taxon>Chlorellaceae</taxon>
        <taxon>Prototheca</taxon>
    </lineage>
</organism>
<dbReference type="SMART" id="SM00715">
    <property type="entry name" value="LA"/>
    <property type="match status" value="1"/>
</dbReference>
<dbReference type="InterPro" id="IPR006630">
    <property type="entry name" value="La_HTH"/>
</dbReference>
<dbReference type="InterPro" id="IPR036388">
    <property type="entry name" value="WH-like_DNA-bd_sf"/>
</dbReference>
<comment type="subcellular location">
    <subcellularLocation>
        <location evidence="1">Nucleus</location>
    </subcellularLocation>
</comment>
<gene>
    <name evidence="7" type="ORF">QBZ16_002828</name>
</gene>
<feature type="region of interest" description="Disordered" evidence="5">
    <location>
        <begin position="1"/>
        <end position="95"/>
    </location>
</feature>
<dbReference type="CDD" id="cd07323">
    <property type="entry name" value="LAM"/>
    <property type="match status" value="1"/>
</dbReference>
<dbReference type="EMBL" id="JASFZW010000003">
    <property type="protein sequence ID" value="KAK2079137.1"/>
    <property type="molecule type" value="Genomic_DNA"/>
</dbReference>
<keyword evidence="3" id="KW-0539">Nucleus</keyword>
<protein>
    <recommendedName>
        <fullName evidence="6">HTH La-type RNA-binding domain-containing protein</fullName>
    </recommendedName>
</protein>
<dbReference type="Proteomes" id="UP001255856">
    <property type="component" value="Unassembled WGS sequence"/>
</dbReference>
<dbReference type="PRINTS" id="PR00302">
    <property type="entry name" value="LUPUSLA"/>
</dbReference>
<dbReference type="InterPro" id="IPR045180">
    <property type="entry name" value="La_dom_prot"/>
</dbReference>
<dbReference type="AlphaFoldDB" id="A0AAD9INB7"/>
<comment type="caution">
    <text evidence="7">The sequence shown here is derived from an EMBL/GenBank/DDBJ whole genome shotgun (WGS) entry which is preliminary data.</text>
</comment>
<dbReference type="InterPro" id="IPR002344">
    <property type="entry name" value="Lupus_La"/>
</dbReference>
<evidence type="ECO:0000256" key="1">
    <source>
        <dbReference type="ARBA" id="ARBA00004123"/>
    </source>
</evidence>
<reference evidence="7" key="1">
    <citation type="submission" date="2021-01" db="EMBL/GenBank/DDBJ databases">
        <authorList>
            <person name="Eckstrom K.M.E."/>
        </authorList>
    </citation>
    <scope>NUCLEOTIDE SEQUENCE</scope>
    <source>
        <strain evidence="7">UVCC 0001</strain>
    </source>
</reference>
<dbReference type="Gene3D" id="1.10.10.10">
    <property type="entry name" value="Winged helix-like DNA-binding domain superfamily/Winged helix DNA-binding domain"/>
    <property type="match status" value="1"/>
</dbReference>
<dbReference type="Gene3D" id="3.30.70.330">
    <property type="match status" value="1"/>
</dbReference>
<dbReference type="GO" id="GO:0005634">
    <property type="term" value="C:nucleus"/>
    <property type="evidence" value="ECO:0007669"/>
    <property type="project" value="UniProtKB-SubCell"/>
</dbReference>
<keyword evidence="8" id="KW-1185">Reference proteome</keyword>
<evidence type="ECO:0000256" key="5">
    <source>
        <dbReference type="SAM" id="MobiDB-lite"/>
    </source>
</evidence>
<dbReference type="PANTHER" id="PTHR22792">
    <property type="entry name" value="LUPUS LA PROTEIN-RELATED"/>
    <property type="match status" value="1"/>
</dbReference>
<dbReference type="PROSITE" id="PS50961">
    <property type="entry name" value="HTH_LA"/>
    <property type="match status" value="1"/>
</dbReference>
<dbReference type="SUPFAM" id="SSF54928">
    <property type="entry name" value="RNA-binding domain, RBD"/>
    <property type="match status" value="1"/>
</dbReference>
<dbReference type="SUPFAM" id="SSF46785">
    <property type="entry name" value="Winged helix' DNA-binding domain"/>
    <property type="match status" value="1"/>
</dbReference>
<sequence length="375" mass="39668">MPKPNLKRPSQSIVGMEPAKEVSVPMAGGALAPGALEDRAEARATDPHHETVTPSDAAHALDGLNLGSGSGPSVQAKPPTKKKVPSRPEGQAVEPPDLPEIKRQIEYYFSDENLPSDPFLLHETAQSDGGFVSLPLIMSFNKLRRFGTDPRPAAEALADSATLELSPDGTTVRRRSPLAPTALRDLQKRCILITQLPEDVTKEYVESLCSAYGALGFVRVRSAQAKDPMFLGAAPTMRRWVGRSRFAVVEFATPAQAKAASQALDDGSKWGGMRAAVFRPLDAAPREDKARPKHAPPTTSELDRPDPGTAQAPSPAAPPARKERRDYRTWASAASSAGAGAKAPSGPKQAIAGEKGFGMGRGAALAAWPLAPGSQ</sequence>
<dbReference type="GO" id="GO:0003723">
    <property type="term" value="F:RNA binding"/>
    <property type="evidence" value="ECO:0007669"/>
    <property type="project" value="UniProtKB-UniRule"/>
</dbReference>
<feature type="region of interest" description="Disordered" evidence="5">
    <location>
        <begin position="280"/>
        <end position="355"/>
    </location>
</feature>
<feature type="compositionally biased region" description="Basic and acidic residues" evidence="5">
    <location>
        <begin position="36"/>
        <end position="51"/>
    </location>
</feature>
<dbReference type="InterPro" id="IPR012677">
    <property type="entry name" value="Nucleotide-bd_a/b_plait_sf"/>
</dbReference>
<evidence type="ECO:0000313" key="7">
    <source>
        <dbReference type="EMBL" id="KAK2079137.1"/>
    </source>
</evidence>
<accession>A0AAD9INB7</accession>
<evidence type="ECO:0000313" key="8">
    <source>
        <dbReference type="Proteomes" id="UP001255856"/>
    </source>
</evidence>
<evidence type="ECO:0000256" key="2">
    <source>
        <dbReference type="ARBA" id="ARBA00022884"/>
    </source>
</evidence>
<dbReference type="InterPro" id="IPR036390">
    <property type="entry name" value="WH_DNA-bd_sf"/>
</dbReference>
<name>A0AAD9INB7_PROWI</name>